<keyword evidence="6" id="KW-0812">Transmembrane</keyword>
<evidence type="ECO:0000313" key="8">
    <source>
        <dbReference type="Proteomes" id="UP000005778"/>
    </source>
</evidence>
<dbReference type="eggNOG" id="COG1215">
    <property type="taxonomic scope" value="Bacteria"/>
</dbReference>
<dbReference type="GO" id="GO:0030213">
    <property type="term" value="P:hyaluronan biosynthetic process"/>
    <property type="evidence" value="ECO:0007669"/>
    <property type="project" value="TreeGrafter"/>
</dbReference>
<dbReference type="HOGENOM" id="CLU_029695_4_2_7"/>
<evidence type="ECO:0000313" key="7">
    <source>
        <dbReference type="EMBL" id="EIM62630.1"/>
    </source>
</evidence>
<evidence type="ECO:0000256" key="2">
    <source>
        <dbReference type="ARBA" id="ARBA00022475"/>
    </source>
</evidence>
<dbReference type="PANTHER" id="PTHR22913:SF12">
    <property type="entry name" value="MANNURONAN SYNTHASE"/>
    <property type="match status" value="1"/>
</dbReference>
<reference evidence="7 8" key="2">
    <citation type="submission" date="2012-02" db="EMBL/GenBank/DDBJ databases">
        <title>Improved High-Quality Draft sequence of Desulfobacter postgatei 2ac9.</title>
        <authorList>
            <consortium name="US DOE Joint Genome Institute"/>
            <person name="Lucas S."/>
            <person name="Han J."/>
            <person name="Lapidus A."/>
            <person name="Cheng J.-F."/>
            <person name="Goodwin L."/>
            <person name="Pitluck S."/>
            <person name="Peters L."/>
            <person name="Ovchinnikova G."/>
            <person name="Held B."/>
            <person name="Detter J.C."/>
            <person name="Han C."/>
            <person name="Tapia R."/>
            <person name="Land M."/>
            <person name="Hauser L."/>
            <person name="Kyrpides N."/>
            <person name="Ivanova N."/>
            <person name="Pagani I."/>
            <person name="Orellana R."/>
            <person name="Lovley D."/>
            <person name="Woyke T."/>
        </authorList>
    </citation>
    <scope>NUCLEOTIDE SEQUENCE [LARGE SCALE GENOMIC DNA]</scope>
    <source>
        <strain evidence="7 8">2ac9</strain>
    </source>
</reference>
<feature type="transmembrane region" description="Helical" evidence="6">
    <location>
        <begin position="47"/>
        <end position="67"/>
    </location>
</feature>
<reference evidence="7 8" key="1">
    <citation type="submission" date="2011-09" db="EMBL/GenBank/DDBJ databases">
        <authorList>
            <consortium name="US DOE Joint Genome Institute (JGI-PGF)"/>
            <person name="Lucas S."/>
            <person name="Han J."/>
            <person name="Lapidus A."/>
            <person name="Cheng J.-F."/>
            <person name="Goodwin L."/>
            <person name="Pitluck S."/>
            <person name="Peters L."/>
            <person name="Land M.L."/>
            <person name="Hauser L."/>
            <person name="Orellana R."/>
            <person name="Lovley D."/>
            <person name="Woyke T.J."/>
        </authorList>
    </citation>
    <scope>NUCLEOTIDE SEQUENCE [LARGE SCALE GENOMIC DNA]</scope>
    <source>
        <strain evidence="7 8">2ac9</strain>
    </source>
</reference>
<feature type="transmembrane region" description="Helical" evidence="6">
    <location>
        <begin position="378"/>
        <end position="400"/>
    </location>
</feature>
<dbReference type="Gene3D" id="3.90.550.10">
    <property type="entry name" value="Spore Coat Polysaccharide Biosynthesis Protein SpsA, Chain A"/>
    <property type="match status" value="1"/>
</dbReference>
<evidence type="ECO:0000256" key="1">
    <source>
        <dbReference type="ARBA" id="ARBA00004236"/>
    </source>
</evidence>
<dbReference type="STRING" id="879212.DespoDRAFT_00622"/>
<keyword evidence="3" id="KW-0328">Glycosyltransferase</keyword>
<dbReference type="AlphaFoldDB" id="I5AZG7"/>
<keyword evidence="5 6" id="KW-0472">Membrane</keyword>
<feature type="transmembrane region" description="Helical" evidence="6">
    <location>
        <begin position="349"/>
        <end position="372"/>
    </location>
</feature>
<dbReference type="GO" id="GO:0085029">
    <property type="term" value="P:extracellular matrix assembly"/>
    <property type="evidence" value="ECO:0007669"/>
    <property type="project" value="TreeGrafter"/>
</dbReference>
<keyword evidence="4 7" id="KW-0808">Transferase</keyword>
<evidence type="ECO:0000256" key="5">
    <source>
        <dbReference type="ARBA" id="ARBA00023136"/>
    </source>
</evidence>
<protein>
    <submittedName>
        <fullName evidence="7">Glycosyl transferase</fullName>
    </submittedName>
</protein>
<evidence type="ECO:0000256" key="4">
    <source>
        <dbReference type="ARBA" id="ARBA00022679"/>
    </source>
</evidence>
<name>I5AZG7_9BACT</name>
<sequence>MVMIRENIRNKNKIAALACILAVLAAVFLYGTGGSSAIQFLKGVVWGRALIAVFSVFSSLALAELVWRIILVLKYRPIPGVSDDQLPTCTIVVPAYNEGRQVFDTLKSLAASNYPRNKIQLIAVDDGSMDDTWKWIKQAKRTLSLPVLTIRQPRNQGKRQALYDGFKKSRGTVLVTVDSDSMVEPDTLRNLVTPFALNPDVGAVAGNVRVLNQSQGIIPRMVDIVFVFSFDFMRVSQSMVRTVTCTPGALSAYRKSVVMGVLDKWRNQTFLGRPANIGEDRAMTNMILRQGYDVVFQQNARVFTEVPVAYTQLCKMYLRWARSNVRETIAMASFIFTRFRRGSMLGARINLVSDVIKLTVAQLFFLMSWGLILWNPAIFGSKTIVGIVLGSSLAATIYAFKFGKISSILAFVYGFFFFIALSWIKPYALITPHHSRWLTRACPKVNPDNDLHHQLGARQLT</sequence>
<feature type="transmembrane region" description="Helical" evidence="6">
    <location>
        <begin position="407"/>
        <end position="424"/>
    </location>
</feature>
<dbReference type="InterPro" id="IPR029044">
    <property type="entry name" value="Nucleotide-diphossugar_trans"/>
</dbReference>
<keyword evidence="2" id="KW-1003">Cell membrane</keyword>
<proteinExistence type="predicted"/>
<dbReference type="Pfam" id="PF13641">
    <property type="entry name" value="Glyco_tranf_2_3"/>
    <property type="match status" value="1"/>
</dbReference>
<keyword evidence="8" id="KW-1185">Reference proteome</keyword>
<accession>I5AZG7</accession>
<keyword evidence="6" id="KW-1133">Transmembrane helix</keyword>
<dbReference type="GO" id="GO:0050501">
    <property type="term" value="F:hyaluronan synthase activity"/>
    <property type="evidence" value="ECO:0007669"/>
    <property type="project" value="TreeGrafter"/>
</dbReference>
<evidence type="ECO:0000256" key="6">
    <source>
        <dbReference type="SAM" id="Phobius"/>
    </source>
</evidence>
<evidence type="ECO:0000256" key="3">
    <source>
        <dbReference type="ARBA" id="ARBA00022676"/>
    </source>
</evidence>
<dbReference type="RefSeq" id="WP_004071261.1">
    <property type="nucleotide sequence ID" value="NZ_CM001488.1"/>
</dbReference>
<gene>
    <name evidence="7" type="ORF">DespoDRAFT_00622</name>
</gene>
<dbReference type="EMBL" id="CM001488">
    <property type="protein sequence ID" value="EIM62630.1"/>
    <property type="molecule type" value="Genomic_DNA"/>
</dbReference>
<organism evidence="7 8">
    <name type="scientific">Desulfobacter postgatei 2ac9</name>
    <dbReference type="NCBI Taxonomy" id="879212"/>
    <lineage>
        <taxon>Bacteria</taxon>
        <taxon>Pseudomonadati</taxon>
        <taxon>Thermodesulfobacteriota</taxon>
        <taxon>Desulfobacteria</taxon>
        <taxon>Desulfobacterales</taxon>
        <taxon>Desulfobacteraceae</taxon>
        <taxon>Desulfobacter</taxon>
    </lineage>
</organism>
<dbReference type="CDD" id="cd06423">
    <property type="entry name" value="CESA_like"/>
    <property type="match status" value="1"/>
</dbReference>
<dbReference type="OrthoDB" id="276604at2"/>
<dbReference type="Proteomes" id="UP000005778">
    <property type="component" value="Chromosome"/>
</dbReference>
<dbReference type="GO" id="GO:0005886">
    <property type="term" value="C:plasma membrane"/>
    <property type="evidence" value="ECO:0007669"/>
    <property type="project" value="UniProtKB-SubCell"/>
</dbReference>
<dbReference type="SUPFAM" id="SSF53448">
    <property type="entry name" value="Nucleotide-diphospho-sugar transferases"/>
    <property type="match status" value="1"/>
</dbReference>
<comment type="subcellular location">
    <subcellularLocation>
        <location evidence="1">Cell membrane</location>
    </subcellularLocation>
</comment>
<dbReference type="PANTHER" id="PTHR22913">
    <property type="entry name" value="HYALURONAN SYNTHASE"/>
    <property type="match status" value="1"/>
</dbReference>